<dbReference type="RefSeq" id="XP_012936441.2">
    <property type="nucleotide sequence ID" value="XM_013080987.2"/>
</dbReference>
<dbReference type="PANTHER" id="PTHR12290">
    <property type="entry name" value="CORNICHON-RELATED"/>
    <property type="match status" value="1"/>
</dbReference>
<dbReference type="GeneID" id="101862258"/>
<keyword evidence="3" id="KW-1185">Reference proteome</keyword>
<name>A0ABM0ZXC5_APLCA</name>
<dbReference type="GO" id="GO:0016874">
    <property type="term" value="F:ligase activity"/>
    <property type="evidence" value="ECO:0007669"/>
    <property type="project" value="UniProtKB-KW"/>
</dbReference>
<dbReference type="Gene3D" id="3.40.50.10300">
    <property type="entry name" value="CoaB-like"/>
    <property type="match status" value="1"/>
</dbReference>
<accession>A0ABM0ZXC5</accession>
<keyword evidence="4" id="KW-0436">Ligase</keyword>
<gene>
    <name evidence="4" type="primary">LOC101862258</name>
</gene>
<comment type="similarity">
    <text evidence="1">Belongs to the PPC synthetase family.</text>
</comment>
<reference evidence="4" key="1">
    <citation type="submission" date="2025-08" db="UniProtKB">
        <authorList>
            <consortium name="RefSeq"/>
        </authorList>
    </citation>
    <scope>IDENTIFICATION</scope>
</reference>
<sequence>MATPIPTTNDFTQFFEDVVPPESFDEKKAQMDSFIKSQSECKRKIVLITSGGTTVPLESRTVRFIDNFSIGTRGATSAEYFLKQGYAVLFLHRQRSLQPFCQRIDRNVLDDLHVSTDGSDTVTVNPESLQRLLPVVRDYHRFKDTGVICQLEFTTLTEYLLLLRAASMSLRVCGPRAMLYLAAAVSDFYVPHGQMPEHKIQSSEGALQLTLEMTPKMLKPLVKEWVPQAFIVSFKLETNPSLLMEKARGALRRYQHQMVIANILETRKREIFIVTLNSEEEIRLSEADIQSGREIEEPLIQKLSEFHSNLLSSQPAT</sequence>
<dbReference type="Proteomes" id="UP000694888">
    <property type="component" value="Unplaced"/>
</dbReference>
<protein>
    <submittedName>
        <fullName evidence="4">Phosphopantothenate--cysteine ligase</fullName>
    </submittedName>
</protein>
<dbReference type="InterPro" id="IPR035929">
    <property type="entry name" value="CoaB-like_sf"/>
</dbReference>
<dbReference type="SUPFAM" id="SSF102645">
    <property type="entry name" value="CoaB-like"/>
    <property type="match status" value="1"/>
</dbReference>
<dbReference type="Pfam" id="PF04127">
    <property type="entry name" value="DFP"/>
    <property type="match status" value="1"/>
</dbReference>
<evidence type="ECO:0000256" key="1">
    <source>
        <dbReference type="ARBA" id="ARBA00005703"/>
    </source>
</evidence>
<evidence type="ECO:0000313" key="3">
    <source>
        <dbReference type="Proteomes" id="UP000694888"/>
    </source>
</evidence>
<evidence type="ECO:0000313" key="4">
    <source>
        <dbReference type="RefSeq" id="XP_012936441.2"/>
    </source>
</evidence>
<proteinExistence type="inferred from homology"/>
<evidence type="ECO:0000259" key="2">
    <source>
        <dbReference type="Pfam" id="PF04127"/>
    </source>
</evidence>
<dbReference type="InterPro" id="IPR007085">
    <property type="entry name" value="DNA/pantothenate-metab_flavo_C"/>
</dbReference>
<feature type="domain" description="DNA/pantothenate metabolism flavoprotein C-terminal" evidence="2">
    <location>
        <begin position="178"/>
        <end position="268"/>
    </location>
</feature>
<organism evidence="3 4">
    <name type="scientific">Aplysia californica</name>
    <name type="common">California sea hare</name>
    <dbReference type="NCBI Taxonomy" id="6500"/>
    <lineage>
        <taxon>Eukaryota</taxon>
        <taxon>Metazoa</taxon>
        <taxon>Spiralia</taxon>
        <taxon>Lophotrochozoa</taxon>
        <taxon>Mollusca</taxon>
        <taxon>Gastropoda</taxon>
        <taxon>Heterobranchia</taxon>
        <taxon>Euthyneura</taxon>
        <taxon>Tectipleura</taxon>
        <taxon>Aplysiida</taxon>
        <taxon>Aplysioidea</taxon>
        <taxon>Aplysiidae</taxon>
        <taxon>Aplysia</taxon>
    </lineage>
</organism>